<proteinExistence type="predicted"/>
<dbReference type="Proteomes" id="UP000247702">
    <property type="component" value="Unassembled WGS sequence"/>
</dbReference>
<dbReference type="Gene3D" id="3.40.50.300">
    <property type="entry name" value="P-loop containing nucleotide triphosphate hydrolases"/>
    <property type="match status" value="1"/>
</dbReference>
<name>A0A2Z6RC63_9GLOM</name>
<evidence type="ECO:0008006" key="3">
    <source>
        <dbReference type="Google" id="ProtNLM"/>
    </source>
</evidence>
<protein>
    <recommendedName>
        <fullName evidence="3">VLIG-type G domain-containing protein</fullName>
    </recommendedName>
</protein>
<dbReference type="EMBL" id="BEXD01001735">
    <property type="protein sequence ID" value="GBB95544.1"/>
    <property type="molecule type" value="Genomic_DNA"/>
</dbReference>
<evidence type="ECO:0000313" key="2">
    <source>
        <dbReference type="Proteomes" id="UP000247702"/>
    </source>
</evidence>
<dbReference type="PANTHER" id="PTHR22796">
    <property type="entry name" value="URG4-RELATED"/>
    <property type="match status" value="1"/>
</dbReference>
<keyword evidence="2" id="KW-1185">Reference proteome</keyword>
<organism evidence="1 2">
    <name type="scientific">Rhizophagus clarus</name>
    <dbReference type="NCBI Taxonomy" id="94130"/>
    <lineage>
        <taxon>Eukaryota</taxon>
        <taxon>Fungi</taxon>
        <taxon>Fungi incertae sedis</taxon>
        <taxon>Mucoromycota</taxon>
        <taxon>Glomeromycotina</taxon>
        <taxon>Glomeromycetes</taxon>
        <taxon>Glomerales</taxon>
        <taxon>Glomeraceae</taxon>
        <taxon>Rhizophagus</taxon>
    </lineage>
</organism>
<dbReference type="PANTHER" id="PTHR22796:SF1">
    <property type="entry name" value="VWFA DOMAIN-CONTAINING PROTEIN"/>
    <property type="match status" value="1"/>
</dbReference>
<sequence length="1308" mass="153049">MNANILYSNNQIDYDKDLCEYIPGLYRLIDLCKDDYSKGFVDKTIVSIESLKKLCNNMVPLSFKSISDVNFTKLNSISFRLIGCYGNHTLIARLLLNKKIIRKKIYDLLIISQPSMDKSSLSPGIYLLLINPNLGLIIHWPEMGCYEANVYLQHKKNMVNLHRYLTKLTDHQLCFMSEEDLASFDWHLEYTNDDEQDDFKIRPGFKVNLPHKIKTEINNQMKNVSLYPIVVEYITHQSFIIRQLINTASHSYKITSPVSTTQFPIDLRNKLKDHYLHFDRHKMNIYELKLFVKYGLEMKDELFSPLRKALAAAKKRHEIKEHQEISAVIEDIEIMNQIAMMKLHSYYGHFDISLSKINISDANLNRIQTKYPEVESLIEEKVKINSKNWKSMKKRYNLACIIIGNIFEKTSKVKKNDDRNAKSMIETLYDMFADKETDLHKLMEKYTQQSILQNSASACDLINYNNLNNSNLNKAKQMTKNMLDAEFVQKLVNSELFEGHDDIKEKIKSAFFEEYHEWKKNIFPHEIRKILPKSLLIQQLEYKLEKEYEEEKQKIEKKEFERICDDLEYKYKNGSMRLSVLNVIESYNYFIINYEIEMIQPNQLQISIYELSLEKRILMDHICTSFHIDSQVYDFRKISQFDNKFLLILYNKKMLKIEIFFDNAQQLALNFKSHLIIKPFKILNTDENFIIAINEPKGLLAIYNTKEVKLDVFSFDDNRSRLYGRNANIQLSPWYNNNIPNIRYFLFIKNTEELCFVENNGRARIFNLVYLQFQPTMCNFPSNLMNVLSSSDGSYIMAITKEILQHKPDVDSIISTDIEKQHDYNSDIKEINRAYVYYHKNFSDLVRKVIDLPLNFKSSEFLQMSCVNSGQTHLISLDLQNGCLNSLLVKITPEKSYMRKKLNDLINVYKSMFEKYPINTCINPIQNCPLSLKIVLDISDDDNIEEYTEKFEKYISLMFKNLKDSTKKPASILKKFSTSVITFQECDVENANFQKKFLSEYQLGEWIIQLCYLIPIQIAVVRNNLFQSLKDGLSLNENYLSELKGGQHVDIMAKSISLGWYEGIFKHFGNKKVKVVSSMGEQSCGKSFMLNHLVGTSFDGSAMRCSAGIWMSLVNTKEYIYVVLYFEGLKSPKRKPQEDMLLTFFNTIVSDLILFKVNVIYRLALIKNQYTINENMSTIFQKFQDSVKLFESIPKMLQQTRLCIIIKDVPMRDKDGVSKEVQSILGKILAEKGENNFITRMYGGKVEILPWPIFNDIAWFESLSKIKTNLDKQESKYENAITFLQNTKTIMAKLEILDLNSLNKSLIL</sequence>
<dbReference type="STRING" id="94130.A0A2Z6RC63"/>
<dbReference type="SUPFAM" id="SSF52540">
    <property type="entry name" value="P-loop containing nucleoside triphosphate hydrolases"/>
    <property type="match status" value="1"/>
</dbReference>
<reference evidence="1 2" key="1">
    <citation type="submission" date="2017-11" db="EMBL/GenBank/DDBJ databases">
        <title>The genome of Rhizophagus clarus HR1 reveals common genetic basis of auxotrophy among arbuscular mycorrhizal fungi.</title>
        <authorList>
            <person name="Kobayashi Y."/>
        </authorList>
    </citation>
    <scope>NUCLEOTIDE SEQUENCE [LARGE SCALE GENOMIC DNA]</scope>
    <source>
        <strain evidence="1 2">HR1</strain>
    </source>
</reference>
<accession>A0A2Z6RC63</accession>
<gene>
    <name evidence="1" type="ORF">RclHR1_02560004</name>
</gene>
<comment type="caution">
    <text evidence="1">The sequence shown here is derived from an EMBL/GenBank/DDBJ whole genome shotgun (WGS) entry which is preliminary data.</text>
</comment>
<evidence type="ECO:0000313" key="1">
    <source>
        <dbReference type="EMBL" id="GBB95544.1"/>
    </source>
</evidence>
<dbReference type="InterPro" id="IPR027417">
    <property type="entry name" value="P-loop_NTPase"/>
</dbReference>